<dbReference type="InterPro" id="IPR042101">
    <property type="entry name" value="SRP54_N_sf"/>
</dbReference>
<dbReference type="SMART" id="SM00382">
    <property type="entry name" value="AAA"/>
    <property type="match status" value="1"/>
</dbReference>
<comment type="subunit">
    <text evidence="9">Part of the signal recognition particle protein translocation system, which is composed of SRP and FtsY.</text>
</comment>
<organism evidence="13 14">
    <name type="scientific">Faecalibacterium gallinarum</name>
    <dbReference type="NCBI Taxonomy" id="2903556"/>
    <lineage>
        <taxon>Bacteria</taxon>
        <taxon>Bacillati</taxon>
        <taxon>Bacillota</taxon>
        <taxon>Clostridia</taxon>
        <taxon>Eubacteriales</taxon>
        <taxon>Oscillospiraceae</taxon>
        <taxon>Faecalibacterium</taxon>
    </lineage>
</organism>
<comment type="function">
    <text evidence="9">Involved in targeting and insertion of nascent membrane proteins into the cytoplasmic membrane. Binds to the hydrophobic signal sequence of the ribosome-nascent chain (RNC) as it emerges from the ribosomes. The SRP-RNC complex is then targeted to the cytoplasmic membrane where it interacts with the SRP receptor FtsY.</text>
</comment>
<dbReference type="SUPFAM" id="SSF47446">
    <property type="entry name" value="Signal peptide-binding domain"/>
    <property type="match status" value="1"/>
</dbReference>
<comment type="subcellular location">
    <subcellularLocation>
        <location evidence="9">Cytoplasm</location>
    </subcellularLocation>
    <text evidence="9">The SRP-RNC complex is targeted to the cytoplasmic membrane.</text>
</comment>
<evidence type="ECO:0000259" key="10">
    <source>
        <dbReference type="SMART" id="SM00382"/>
    </source>
</evidence>
<dbReference type="InterPro" id="IPR013822">
    <property type="entry name" value="Signal_recog_particl_SRP54_hlx"/>
</dbReference>
<dbReference type="AlphaFoldDB" id="A0AA37IYE1"/>
<keyword evidence="3 9" id="KW-0378">Hydrolase</keyword>
<dbReference type="Pfam" id="PF00448">
    <property type="entry name" value="SRP54"/>
    <property type="match status" value="1"/>
</dbReference>
<evidence type="ECO:0000256" key="9">
    <source>
        <dbReference type="HAMAP-Rule" id="MF_00306"/>
    </source>
</evidence>
<dbReference type="CDD" id="cd18539">
    <property type="entry name" value="SRP_G"/>
    <property type="match status" value="1"/>
</dbReference>
<dbReference type="EC" id="3.6.5.4" evidence="9"/>
<comment type="similarity">
    <text evidence="1 9">Belongs to the GTP-binding SRP family. SRP54 subfamily.</text>
</comment>
<comment type="catalytic activity">
    <reaction evidence="8 9">
        <text>GTP + H2O = GDP + phosphate + H(+)</text>
        <dbReference type="Rhea" id="RHEA:19669"/>
        <dbReference type="ChEBI" id="CHEBI:15377"/>
        <dbReference type="ChEBI" id="CHEBI:15378"/>
        <dbReference type="ChEBI" id="CHEBI:37565"/>
        <dbReference type="ChEBI" id="CHEBI:43474"/>
        <dbReference type="ChEBI" id="CHEBI:58189"/>
        <dbReference type="EC" id="3.6.5.4"/>
    </reaction>
</comment>
<feature type="binding site" evidence="9">
    <location>
        <begin position="190"/>
        <end position="194"/>
    </location>
    <ligand>
        <name>GTP</name>
        <dbReference type="ChEBI" id="CHEBI:37565"/>
    </ligand>
</feature>
<proteinExistence type="inferred from homology"/>
<evidence type="ECO:0000256" key="8">
    <source>
        <dbReference type="ARBA" id="ARBA00048027"/>
    </source>
</evidence>
<dbReference type="Gene3D" id="1.20.120.140">
    <property type="entry name" value="Signal recognition particle SRP54, nucleotide-binding domain"/>
    <property type="match status" value="1"/>
</dbReference>
<dbReference type="SMART" id="SM00963">
    <property type="entry name" value="SRP54_N"/>
    <property type="match status" value="1"/>
</dbReference>
<dbReference type="InterPro" id="IPR003593">
    <property type="entry name" value="AAA+_ATPase"/>
</dbReference>
<protein>
    <recommendedName>
        <fullName evidence="9">Signal recognition particle protein</fullName>
        <ecNumber evidence="9">3.6.5.4</ecNumber>
    </recommendedName>
    <alternativeName>
        <fullName evidence="9">Fifty-four homolog</fullName>
    </alternativeName>
</protein>
<dbReference type="InterPro" id="IPR036891">
    <property type="entry name" value="Signal_recog_part_SRP54_M_sf"/>
</dbReference>
<feature type="domain" description="SRP54-type proteins GTP-binding" evidence="11">
    <location>
        <begin position="102"/>
        <end position="296"/>
    </location>
</feature>
<dbReference type="HAMAP" id="MF_00306">
    <property type="entry name" value="SRP54"/>
    <property type="match status" value="1"/>
</dbReference>
<evidence type="ECO:0000313" key="13">
    <source>
        <dbReference type="EMBL" id="GJN64584.1"/>
    </source>
</evidence>
<feature type="domain" description="AAA+ ATPase" evidence="10">
    <location>
        <begin position="101"/>
        <end position="301"/>
    </location>
</feature>
<reference evidence="13" key="1">
    <citation type="journal article" date="2022" name="Int. J. Syst. Evol. Microbiol.">
        <title>Genome-based, phenotypic and chemotaxonomic classification of Faecalibacterium strains: proposal of three novel species Faecalibacterium duncaniae sp. nov., Faecalibacterium hattorii sp. nov. and Faecalibacterium gallinarum sp. nov. .</title>
        <authorList>
            <person name="Sakamoto M."/>
            <person name="Sakurai N."/>
            <person name="Tanno H."/>
            <person name="Iino T."/>
            <person name="Ohkuma M."/>
            <person name="Endo A."/>
        </authorList>
    </citation>
    <scope>NUCLEOTIDE SEQUENCE</scope>
    <source>
        <strain evidence="13">JCM 17207</strain>
    </source>
</reference>
<evidence type="ECO:0000259" key="11">
    <source>
        <dbReference type="SMART" id="SM00962"/>
    </source>
</evidence>
<keyword evidence="6 9" id="KW-0733">Signal recognition particle</keyword>
<evidence type="ECO:0000256" key="4">
    <source>
        <dbReference type="ARBA" id="ARBA00022884"/>
    </source>
</evidence>
<keyword evidence="14" id="KW-1185">Reference proteome</keyword>
<keyword evidence="7 9" id="KW-0687">Ribonucleoprotein</keyword>
<dbReference type="InterPro" id="IPR004780">
    <property type="entry name" value="SRP"/>
</dbReference>
<keyword evidence="9" id="KW-0963">Cytoplasm</keyword>
<dbReference type="SUPFAM" id="SSF52540">
    <property type="entry name" value="P-loop containing nucleoside triphosphate hydrolases"/>
    <property type="match status" value="1"/>
</dbReference>
<dbReference type="NCBIfam" id="TIGR00959">
    <property type="entry name" value="ffh"/>
    <property type="match status" value="1"/>
</dbReference>
<dbReference type="InterPro" id="IPR004125">
    <property type="entry name" value="Signal_recog_particle_SRP54_M"/>
</dbReference>
<dbReference type="PANTHER" id="PTHR11564">
    <property type="entry name" value="SIGNAL RECOGNITION PARTICLE 54K PROTEIN SRP54"/>
    <property type="match status" value="1"/>
</dbReference>
<keyword evidence="5 9" id="KW-0342">GTP-binding</keyword>
<feature type="binding site" evidence="9">
    <location>
        <begin position="109"/>
        <end position="116"/>
    </location>
    <ligand>
        <name>GTP</name>
        <dbReference type="ChEBI" id="CHEBI:37565"/>
    </ligand>
</feature>
<dbReference type="GO" id="GO:0048500">
    <property type="term" value="C:signal recognition particle"/>
    <property type="evidence" value="ECO:0007669"/>
    <property type="project" value="UniProtKB-UniRule"/>
</dbReference>
<dbReference type="Pfam" id="PF02978">
    <property type="entry name" value="SRP_SPB"/>
    <property type="match status" value="1"/>
</dbReference>
<comment type="domain">
    <text evidence="9">Composed of three domains: the N-terminal N domain, which is responsible for interactions with the ribosome, the central G domain, which binds GTP, and the C-terminal M domain, which binds the RNA and the signal sequence of the RNC.</text>
</comment>
<accession>A0AA37IYE1</accession>
<dbReference type="Gene3D" id="1.10.260.30">
    <property type="entry name" value="Signal recognition particle, SRP54 subunit, M-domain"/>
    <property type="match status" value="1"/>
</dbReference>
<dbReference type="GO" id="GO:0006614">
    <property type="term" value="P:SRP-dependent cotranslational protein targeting to membrane"/>
    <property type="evidence" value="ECO:0007669"/>
    <property type="project" value="InterPro"/>
</dbReference>
<evidence type="ECO:0000259" key="12">
    <source>
        <dbReference type="SMART" id="SM00963"/>
    </source>
</evidence>
<dbReference type="InterPro" id="IPR022941">
    <property type="entry name" value="SRP54"/>
</dbReference>
<dbReference type="EMBL" id="BQKV01000037">
    <property type="protein sequence ID" value="GJN64584.1"/>
    <property type="molecule type" value="Genomic_DNA"/>
</dbReference>
<evidence type="ECO:0000256" key="1">
    <source>
        <dbReference type="ARBA" id="ARBA00005450"/>
    </source>
</evidence>
<dbReference type="GO" id="GO:0005525">
    <property type="term" value="F:GTP binding"/>
    <property type="evidence" value="ECO:0007669"/>
    <property type="project" value="UniProtKB-UniRule"/>
</dbReference>
<evidence type="ECO:0000256" key="6">
    <source>
        <dbReference type="ARBA" id="ARBA00023135"/>
    </source>
</evidence>
<evidence type="ECO:0000256" key="2">
    <source>
        <dbReference type="ARBA" id="ARBA00022741"/>
    </source>
</evidence>
<dbReference type="InterPro" id="IPR027417">
    <property type="entry name" value="P-loop_NTPase"/>
</dbReference>
<evidence type="ECO:0000256" key="5">
    <source>
        <dbReference type="ARBA" id="ARBA00023134"/>
    </source>
</evidence>
<feature type="binding site" evidence="9">
    <location>
        <begin position="248"/>
        <end position="251"/>
    </location>
    <ligand>
        <name>GTP</name>
        <dbReference type="ChEBI" id="CHEBI:37565"/>
    </ligand>
</feature>
<dbReference type="SMART" id="SM00962">
    <property type="entry name" value="SRP54"/>
    <property type="match status" value="1"/>
</dbReference>
<dbReference type="Proteomes" id="UP001055185">
    <property type="component" value="Unassembled WGS sequence"/>
</dbReference>
<comment type="caution">
    <text evidence="13">The sequence shown here is derived from an EMBL/GenBank/DDBJ whole genome shotgun (WGS) entry which is preliminary data.</text>
</comment>
<dbReference type="InterPro" id="IPR000897">
    <property type="entry name" value="SRP54_GTPase_dom"/>
</dbReference>
<sequence>MAFESLTDRLAGVFKKLRGHGKLSEADIKAAMREVRMALLEADVNYKVAKDFCAKVSERAMGQEVMESLTPAQQVVKIVNEELTALMGGEEAARVQLKSKGQTVLMLCGLQGNGKTTHAAKLAKYYIKQGHHPLLVACDIYRPAAIEQLKVVGGQAGAPVFVLEGEKPPVIAQKALSYARDRGYDIVILDTAGRLQIDDVLMQELVQIKERVEVDETLLVVDAMAGQDAVNVARTFHEKVGIDGIILTKTDGDTRGGAALSVLAVTGKPIKFQGVGEKLDDLEVFHPARMASRILGMGDVLSLIEKAQENADEKLAEETARRMMENKFDMNDMLAQFAQIKKMGGASAMLSMMPGGAGIDPSQVDEKSLARIEAIILSMTPAEREKPEIINPKRKRRIAAGSGTRVEDVNKLLRQFEMMQKMMKQLKKSPKGFARRLSGMMGRRGGF</sequence>
<dbReference type="RefSeq" id="WP_238316780.1">
    <property type="nucleotide sequence ID" value="NZ_BQKV01000037.1"/>
</dbReference>
<dbReference type="Gene3D" id="3.40.50.300">
    <property type="entry name" value="P-loop containing nucleotide triphosphate hydrolases"/>
    <property type="match status" value="1"/>
</dbReference>
<dbReference type="PANTHER" id="PTHR11564:SF5">
    <property type="entry name" value="SIGNAL RECOGNITION PARTICLE SUBUNIT SRP54"/>
    <property type="match status" value="1"/>
</dbReference>
<keyword evidence="2 9" id="KW-0547">Nucleotide-binding</keyword>
<name>A0AA37IYE1_9FIRM</name>
<dbReference type="GO" id="GO:0008312">
    <property type="term" value="F:7S RNA binding"/>
    <property type="evidence" value="ECO:0007669"/>
    <property type="project" value="InterPro"/>
</dbReference>
<keyword evidence="4 9" id="KW-0694">RNA-binding</keyword>
<dbReference type="GO" id="GO:0003924">
    <property type="term" value="F:GTPase activity"/>
    <property type="evidence" value="ECO:0007669"/>
    <property type="project" value="UniProtKB-UniRule"/>
</dbReference>
<dbReference type="Pfam" id="PF02881">
    <property type="entry name" value="SRP54_N"/>
    <property type="match status" value="1"/>
</dbReference>
<evidence type="ECO:0000313" key="14">
    <source>
        <dbReference type="Proteomes" id="UP001055185"/>
    </source>
</evidence>
<evidence type="ECO:0000256" key="3">
    <source>
        <dbReference type="ARBA" id="ARBA00022801"/>
    </source>
</evidence>
<evidence type="ECO:0000256" key="7">
    <source>
        <dbReference type="ARBA" id="ARBA00023274"/>
    </source>
</evidence>
<gene>
    <name evidence="9" type="primary">ffh</name>
    <name evidence="13" type="ORF">JCM17207_12090</name>
</gene>
<feature type="domain" description="Signal recognition particle SRP54 helical bundle" evidence="12">
    <location>
        <begin position="2"/>
        <end position="87"/>
    </location>
</feature>